<evidence type="ECO:0000256" key="1">
    <source>
        <dbReference type="ARBA" id="ARBA00004651"/>
    </source>
</evidence>
<evidence type="ECO:0000313" key="8">
    <source>
        <dbReference type="Proteomes" id="UP001193734"/>
    </source>
</evidence>
<reference evidence="7 8" key="1">
    <citation type="submission" date="2020-05" db="EMBL/GenBank/DDBJ databases">
        <title>Distinct polysaccharide utilization as determinants for interspecies competition between intestinal Prevotella spp.</title>
        <authorList>
            <person name="Galvez E.J.C."/>
            <person name="Iljazovic A."/>
            <person name="Strowig T."/>
        </authorList>
    </citation>
    <scope>NUCLEOTIDE SEQUENCE [LARGE SCALE GENOMIC DNA]</scope>
    <source>
        <strain evidence="7 8">PROD</strain>
    </source>
</reference>
<gene>
    <name evidence="7" type="ORF">HPS55_11040</name>
</gene>
<feature type="transmembrane region" description="Helical" evidence="6">
    <location>
        <begin position="44"/>
        <end position="67"/>
    </location>
</feature>
<dbReference type="GeneID" id="82158300"/>
<feature type="transmembrane region" description="Helical" evidence="6">
    <location>
        <begin position="12"/>
        <end position="29"/>
    </location>
</feature>
<keyword evidence="7" id="KW-0762">Sugar transport</keyword>
<dbReference type="RefSeq" id="WP_172178147.1">
    <property type="nucleotide sequence ID" value="NZ_CASGIA010000014.1"/>
</dbReference>
<keyword evidence="5 6" id="KW-0472">Membrane</keyword>
<feature type="transmembrane region" description="Helical" evidence="6">
    <location>
        <begin position="343"/>
        <end position="364"/>
    </location>
</feature>
<feature type="transmembrane region" description="Helical" evidence="6">
    <location>
        <begin position="152"/>
        <end position="173"/>
    </location>
</feature>
<protein>
    <submittedName>
        <fullName evidence="7">Sugar transporter</fullName>
    </submittedName>
</protein>
<dbReference type="Proteomes" id="UP001193734">
    <property type="component" value="Unassembled WGS sequence"/>
</dbReference>
<evidence type="ECO:0000256" key="2">
    <source>
        <dbReference type="ARBA" id="ARBA00022475"/>
    </source>
</evidence>
<accession>A0ABX2AWZ9</accession>
<feature type="transmembrane region" description="Helical" evidence="6">
    <location>
        <begin position="117"/>
        <end position="140"/>
    </location>
</feature>
<evidence type="ECO:0000256" key="4">
    <source>
        <dbReference type="ARBA" id="ARBA00022989"/>
    </source>
</evidence>
<organism evidence="7 8">
    <name type="scientific">Xylanibacter rodentium</name>
    <dbReference type="NCBI Taxonomy" id="2736289"/>
    <lineage>
        <taxon>Bacteria</taxon>
        <taxon>Pseudomonadati</taxon>
        <taxon>Bacteroidota</taxon>
        <taxon>Bacteroidia</taxon>
        <taxon>Bacteroidales</taxon>
        <taxon>Prevotellaceae</taxon>
        <taxon>Xylanibacter</taxon>
    </lineage>
</organism>
<keyword evidence="8" id="KW-1185">Reference proteome</keyword>
<evidence type="ECO:0000256" key="3">
    <source>
        <dbReference type="ARBA" id="ARBA00022692"/>
    </source>
</evidence>
<feature type="transmembrane region" description="Helical" evidence="6">
    <location>
        <begin position="438"/>
        <end position="457"/>
    </location>
</feature>
<dbReference type="PANTHER" id="PTHR30250:SF26">
    <property type="entry name" value="PSMA PROTEIN"/>
    <property type="match status" value="1"/>
</dbReference>
<keyword evidence="2" id="KW-1003">Cell membrane</keyword>
<proteinExistence type="predicted"/>
<feature type="transmembrane region" description="Helical" evidence="6">
    <location>
        <begin position="469"/>
        <end position="490"/>
    </location>
</feature>
<comment type="subcellular location">
    <subcellularLocation>
        <location evidence="1">Cell membrane</location>
        <topology evidence="1">Multi-pass membrane protein</topology>
    </subcellularLocation>
</comment>
<sequence length="513" mass="59531">MNRSIMNIKVGMLFYILSLFLAFFSRKIFLDSLGVEFIGLSGTLYNILSFLNVAELGIGTSITYFLYKPLQENNHDRINEIMSILSYIYRKIGETIFLGGIVISLFFPFIFKEQSVGIFTVYFTFFAFLASSAAGYIINYRQLLVSANQRQYVVNSYFQTIAIVQSIVQILLAWHYRNIYMWVLTGLVFTVIGCVVFNKRIDKEYPWLQIDTKKGKTLLKKYPEILLKTRQIFIQRIKNFILYRSDQILVFAFVSMKMVAYYDNYMIIINKINYLVNIMSDGMNAGIGNLIAEGNEKNTMKVFWELTAIRFLIVGFVIFSLLMYLQQFVTCWLGAEYRLSDTIIYLILFNLFVMLSRGVVEMYISACGLFSDTWAAWTELILNIIMTLALAPLWGISGILAAKIISVFFIAIFWKPYFLFSHGLNRNVSAYWTGMTPYYIVFTIFLILSIILRLYIIMPLADNFLKLTLYGAITFIPLMLTYFIAMFAITDGMKYFVARKPALYRTINNIIRK</sequence>
<comment type="caution">
    <text evidence="7">The sequence shown here is derived from an EMBL/GenBank/DDBJ whole genome shotgun (WGS) entry which is preliminary data.</text>
</comment>
<feature type="transmembrane region" description="Helical" evidence="6">
    <location>
        <begin position="376"/>
        <end position="394"/>
    </location>
</feature>
<evidence type="ECO:0000256" key="6">
    <source>
        <dbReference type="SAM" id="Phobius"/>
    </source>
</evidence>
<dbReference type="InterPro" id="IPR050833">
    <property type="entry name" value="Poly_Biosynth_Transport"/>
</dbReference>
<feature type="transmembrane region" description="Helical" evidence="6">
    <location>
        <begin position="88"/>
        <end position="111"/>
    </location>
</feature>
<keyword evidence="3 6" id="KW-0812">Transmembrane</keyword>
<dbReference type="EMBL" id="JABKKE010000019">
    <property type="protein sequence ID" value="NPE14850.1"/>
    <property type="molecule type" value="Genomic_DNA"/>
</dbReference>
<keyword evidence="4 6" id="KW-1133">Transmembrane helix</keyword>
<evidence type="ECO:0000256" key="5">
    <source>
        <dbReference type="ARBA" id="ARBA00023136"/>
    </source>
</evidence>
<feature type="transmembrane region" description="Helical" evidence="6">
    <location>
        <begin position="179"/>
        <end position="197"/>
    </location>
</feature>
<dbReference type="PANTHER" id="PTHR30250">
    <property type="entry name" value="PST FAMILY PREDICTED COLANIC ACID TRANSPORTER"/>
    <property type="match status" value="1"/>
</dbReference>
<evidence type="ECO:0000313" key="7">
    <source>
        <dbReference type="EMBL" id="NPE14850.1"/>
    </source>
</evidence>
<feature type="transmembrane region" description="Helical" evidence="6">
    <location>
        <begin position="303"/>
        <end position="323"/>
    </location>
</feature>
<feature type="transmembrane region" description="Helical" evidence="6">
    <location>
        <begin position="400"/>
        <end position="418"/>
    </location>
</feature>
<name>A0ABX2AWZ9_9BACT</name>
<keyword evidence="7" id="KW-0813">Transport</keyword>